<dbReference type="SUPFAM" id="SSF54593">
    <property type="entry name" value="Glyoxalase/Bleomycin resistance protein/Dihydroxybiphenyl dioxygenase"/>
    <property type="match status" value="1"/>
</dbReference>
<organism evidence="2 3">
    <name type="scientific">Actinoplanes sandaracinus</name>
    <dbReference type="NCBI Taxonomy" id="3045177"/>
    <lineage>
        <taxon>Bacteria</taxon>
        <taxon>Bacillati</taxon>
        <taxon>Actinomycetota</taxon>
        <taxon>Actinomycetes</taxon>
        <taxon>Micromonosporales</taxon>
        <taxon>Micromonosporaceae</taxon>
        <taxon>Actinoplanes</taxon>
    </lineage>
</organism>
<dbReference type="CDD" id="cd06587">
    <property type="entry name" value="VOC"/>
    <property type="match status" value="1"/>
</dbReference>
<gene>
    <name evidence="2" type="ORF">QLQ12_45970</name>
</gene>
<dbReference type="RefSeq" id="WP_282767405.1">
    <property type="nucleotide sequence ID" value="NZ_JASCTH010000063.1"/>
</dbReference>
<comment type="caution">
    <text evidence="2">The sequence shown here is derived from an EMBL/GenBank/DDBJ whole genome shotgun (WGS) entry which is preliminary data.</text>
</comment>
<evidence type="ECO:0000313" key="3">
    <source>
        <dbReference type="Proteomes" id="UP001241758"/>
    </source>
</evidence>
<dbReference type="EMBL" id="JASCTH010000063">
    <property type="protein sequence ID" value="MDI6105942.1"/>
    <property type="molecule type" value="Genomic_DNA"/>
</dbReference>
<protein>
    <submittedName>
        <fullName evidence="2">VOC family protein</fullName>
    </submittedName>
</protein>
<evidence type="ECO:0000313" key="2">
    <source>
        <dbReference type="EMBL" id="MDI6105942.1"/>
    </source>
</evidence>
<dbReference type="InterPro" id="IPR004360">
    <property type="entry name" value="Glyas_Fos-R_dOase_dom"/>
</dbReference>
<accession>A0ABT6X1Q0</accession>
<evidence type="ECO:0000259" key="1">
    <source>
        <dbReference type="PROSITE" id="PS51819"/>
    </source>
</evidence>
<name>A0ABT6X1Q0_9ACTN</name>
<dbReference type="InterPro" id="IPR029068">
    <property type="entry name" value="Glyas_Bleomycin-R_OHBP_Dase"/>
</dbReference>
<dbReference type="PROSITE" id="PS51819">
    <property type="entry name" value="VOC"/>
    <property type="match status" value="1"/>
</dbReference>
<dbReference type="Proteomes" id="UP001241758">
    <property type="component" value="Unassembled WGS sequence"/>
</dbReference>
<sequence length="122" mass="13333">MNVVSTSVAVPVADPAASRRFLTAHLGFREEVVTDELVWLTRDDGAADIMLRQRQPAEPPHLSTVVTFTVTGIIAEHARLRREGAAMAAPLQRSPWGEWSLRLVDPNGLEIELVEWVAPAGA</sequence>
<feature type="domain" description="VOC" evidence="1">
    <location>
        <begin position="4"/>
        <end position="116"/>
    </location>
</feature>
<keyword evidence="3" id="KW-1185">Reference proteome</keyword>
<dbReference type="Pfam" id="PF00903">
    <property type="entry name" value="Glyoxalase"/>
    <property type="match status" value="1"/>
</dbReference>
<proteinExistence type="predicted"/>
<dbReference type="Gene3D" id="3.10.180.10">
    <property type="entry name" value="2,3-Dihydroxybiphenyl 1,2-Dioxygenase, domain 1"/>
    <property type="match status" value="1"/>
</dbReference>
<dbReference type="InterPro" id="IPR037523">
    <property type="entry name" value="VOC_core"/>
</dbReference>
<reference evidence="2 3" key="1">
    <citation type="submission" date="2023-05" db="EMBL/GenBank/DDBJ databases">
        <title>Actinoplanes sp. NEAU-A12 genome sequencing.</title>
        <authorList>
            <person name="Wang Z.-S."/>
        </authorList>
    </citation>
    <scope>NUCLEOTIDE SEQUENCE [LARGE SCALE GENOMIC DNA]</scope>
    <source>
        <strain evidence="2 3">NEAU-A12</strain>
    </source>
</reference>